<reference evidence="4" key="1">
    <citation type="submission" date="2016-10" db="EMBL/GenBank/DDBJ databases">
        <authorList>
            <person name="Varghese N."/>
            <person name="Submissions S."/>
        </authorList>
    </citation>
    <scope>NUCLEOTIDE SEQUENCE [LARGE SCALE GENOMIC DNA]</scope>
    <source>
        <strain evidence="4">DSM 14807</strain>
    </source>
</reference>
<dbReference type="AlphaFoldDB" id="A0A1I7NKT0"/>
<dbReference type="InterPro" id="IPR036249">
    <property type="entry name" value="Thioredoxin-like_sf"/>
</dbReference>
<evidence type="ECO:0000256" key="1">
    <source>
        <dbReference type="SAM" id="SignalP"/>
    </source>
</evidence>
<dbReference type="PROSITE" id="PS51352">
    <property type="entry name" value="THIOREDOXIN_2"/>
    <property type="match status" value="1"/>
</dbReference>
<sequence length="176" mass="20716">MQIFRLRTYMFCTAMLAVVLACGFSAHAQDNTSDQPLFLRYPTIPHFSVITADGKTFTEKDLKKNIPTLIFLFSVDCEHCHHETEDIVQHIKQFKGTQILMVTHFPVNDMIQYTHDYHLDQYPKIITVATDEKRWLLSFYRLHFFPGLYIYNSRQELVYHAEGTRPADTLLHYLKP</sequence>
<organism evidence="3 4">
    <name type="scientific">Thermoflavifilum thermophilum</name>
    <dbReference type="NCBI Taxonomy" id="1393122"/>
    <lineage>
        <taxon>Bacteria</taxon>
        <taxon>Pseudomonadati</taxon>
        <taxon>Bacteroidota</taxon>
        <taxon>Chitinophagia</taxon>
        <taxon>Chitinophagales</taxon>
        <taxon>Chitinophagaceae</taxon>
        <taxon>Thermoflavifilum</taxon>
    </lineage>
</organism>
<feature type="chain" id="PRO_5011785944" evidence="1">
    <location>
        <begin position="29"/>
        <end position="176"/>
    </location>
</feature>
<dbReference type="RefSeq" id="WP_092460471.1">
    <property type="nucleotide sequence ID" value="NZ_FPCJ01000001.1"/>
</dbReference>
<evidence type="ECO:0000313" key="3">
    <source>
        <dbReference type="EMBL" id="SFV35292.1"/>
    </source>
</evidence>
<feature type="signal peptide" evidence="1">
    <location>
        <begin position="1"/>
        <end position="28"/>
    </location>
</feature>
<evidence type="ECO:0000313" key="4">
    <source>
        <dbReference type="Proteomes" id="UP000199537"/>
    </source>
</evidence>
<dbReference type="SUPFAM" id="SSF52833">
    <property type="entry name" value="Thioredoxin-like"/>
    <property type="match status" value="1"/>
</dbReference>
<dbReference type="PROSITE" id="PS51257">
    <property type="entry name" value="PROKAR_LIPOPROTEIN"/>
    <property type="match status" value="1"/>
</dbReference>
<dbReference type="Proteomes" id="UP000199537">
    <property type="component" value="Unassembled WGS sequence"/>
</dbReference>
<name>A0A1I7NKT0_9BACT</name>
<dbReference type="EMBL" id="FPCJ01000001">
    <property type="protein sequence ID" value="SFV35292.1"/>
    <property type="molecule type" value="Genomic_DNA"/>
</dbReference>
<dbReference type="GO" id="GO:0016491">
    <property type="term" value="F:oxidoreductase activity"/>
    <property type="evidence" value="ECO:0007669"/>
    <property type="project" value="InterPro"/>
</dbReference>
<dbReference type="STRING" id="1393122.SAMN05660895_2198"/>
<evidence type="ECO:0000259" key="2">
    <source>
        <dbReference type="PROSITE" id="PS51352"/>
    </source>
</evidence>
<accession>A0A1I7NKT0</accession>
<dbReference type="OrthoDB" id="662072at2"/>
<dbReference type="Pfam" id="PF00578">
    <property type="entry name" value="AhpC-TSA"/>
    <property type="match status" value="1"/>
</dbReference>
<keyword evidence="4" id="KW-1185">Reference proteome</keyword>
<protein>
    <submittedName>
        <fullName evidence="3">Cytochrome oxidase Cu insertion factor, SCO1/SenC/PrrC family</fullName>
    </submittedName>
</protein>
<keyword evidence="1" id="KW-0732">Signal</keyword>
<proteinExistence type="predicted"/>
<dbReference type="InterPro" id="IPR000866">
    <property type="entry name" value="AhpC/TSA"/>
</dbReference>
<feature type="domain" description="Thioredoxin" evidence="2">
    <location>
        <begin position="38"/>
        <end position="176"/>
    </location>
</feature>
<dbReference type="InterPro" id="IPR013766">
    <property type="entry name" value="Thioredoxin_domain"/>
</dbReference>
<gene>
    <name evidence="3" type="ORF">SAMN05660895_2198</name>
</gene>
<dbReference type="GO" id="GO:0016209">
    <property type="term" value="F:antioxidant activity"/>
    <property type="evidence" value="ECO:0007669"/>
    <property type="project" value="InterPro"/>
</dbReference>
<dbReference type="Gene3D" id="3.40.30.10">
    <property type="entry name" value="Glutaredoxin"/>
    <property type="match status" value="1"/>
</dbReference>